<dbReference type="Proteomes" id="UP000540490">
    <property type="component" value="Unassembled WGS sequence"/>
</dbReference>
<evidence type="ECO:0000259" key="2">
    <source>
        <dbReference type="Pfam" id="PF07484"/>
    </source>
</evidence>
<keyword evidence="5" id="KW-1185">Reference proteome</keyword>
<proteinExistence type="predicted"/>
<feature type="compositionally biased region" description="Basic and acidic residues" evidence="1">
    <location>
        <begin position="242"/>
        <end position="263"/>
    </location>
</feature>
<feature type="domain" description="Phage tail collar" evidence="2">
    <location>
        <begin position="147"/>
        <end position="203"/>
    </location>
</feature>
<gene>
    <name evidence="4" type="ORF">HLH25_08020</name>
    <name evidence="3" type="ORF">HLH26_07270</name>
</gene>
<dbReference type="Gene3D" id="3.90.1340.10">
    <property type="entry name" value="Phage tail collar domain"/>
    <property type="match status" value="1"/>
</dbReference>
<dbReference type="InterPro" id="IPR011083">
    <property type="entry name" value="Phage_tail_collar_dom"/>
</dbReference>
<reference evidence="5 6" key="1">
    <citation type="submission" date="2020-04" db="EMBL/GenBank/DDBJ databases">
        <title>Description of novel Gluconacetobacter.</title>
        <authorList>
            <person name="Sombolestani A."/>
        </authorList>
    </citation>
    <scope>NUCLEOTIDE SEQUENCE [LARGE SCALE GENOMIC DNA]</scope>
    <source>
        <strain evidence="4 5">LMG 1728</strain>
        <strain evidence="3 6">LMG 1731</strain>
    </source>
</reference>
<sequence length="343" mass="34362">MAASFLANFVLETATNPGTGVITLNGAAPDRRSFAAAFPSGGSVYYFADDGTQAEWGVGTLDVSGPVTLTRATIRGTTAGGTAPLNFAGGVDVYNQVPAECLPLIGDDGLARAGDAVLADRAWVDANYPNRQWVDDNYAAAGWFPAGVTVEYPGATAPPGWLLCYGQLISRATYAALFAAIGTTYGAGDGSTTFAVPDMRGRAAFGVDNMGGMAAGLVTSDGSGIDGGQLGAVGGSQLAQSHTHELTDGGHVHPLDDPGHDHPPSSGTGFVVPQKSGGEIDAGFAGGGDDDERATARTASATTGVTIGKAATGITIGSAGDGDSQNMPPAIMLNFIIYAGAPA</sequence>
<evidence type="ECO:0000313" key="4">
    <source>
        <dbReference type="EMBL" id="MBB2193586.1"/>
    </source>
</evidence>
<dbReference type="AlphaFoldDB" id="A0A7W4IKD8"/>
<dbReference type="EMBL" id="JABEQN010000007">
    <property type="protein sequence ID" value="MBB2193586.1"/>
    <property type="molecule type" value="Genomic_DNA"/>
</dbReference>
<protein>
    <submittedName>
        <fullName evidence="3">Tail fiber protein</fullName>
    </submittedName>
</protein>
<dbReference type="InterPro" id="IPR037053">
    <property type="entry name" value="Phage_tail_collar_dom_sf"/>
</dbReference>
<comment type="caution">
    <text evidence="3">The sequence shown here is derived from an EMBL/GenBank/DDBJ whole genome shotgun (WGS) entry which is preliminary data.</text>
</comment>
<evidence type="ECO:0000256" key="1">
    <source>
        <dbReference type="SAM" id="MobiDB-lite"/>
    </source>
</evidence>
<dbReference type="RefSeq" id="WP_182973546.1">
    <property type="nucleotide sequence ID" value="NZ_JABEQN010000007.1"/>
</dbReference>
<dbReference type="SUPFAM" id="SSF88874">
    <property type="entry name" value="Receptor-binding domain of short tail fibre protein gp12"/>
    <property type="match status" value="1"/>
</dbReference>
<evidence type="ECO:0000313" key="5">
    <source>
        <dbReference type="Proteomes" id="UP000540490"/>
    </source>
</evidence>
<accession>A0A7W4IKD8</accession>
<dbReference type="EMBL" id="JABEQO010000007">
    <property type="protein sequence ID" value="MBB2164344.1"/>
    <property type="molecule type" value="Genomic_DNA"/>
</dbReference>
<dbReference type="Pfam" id="PF07484">
    <property type="entry name" value="Collar"/>
    <property type="match status" value="1"/>
</dbReference>
<feature type="region of interest" description="Disordered" evidence="1">
    <location>
        <begin position="236"/>
        <end position="299"/>
    </location>
</feature>
<organism evidence="3 6">
    <name type="scientific">Gluconacetobacter dulcium</name>
    <dbReference type="NCBI Taxonomy" id="2729096"/>
    <lineage>
        <taxon>Bacteria</taxon>
        <taxon>Pseudomonadati</taxon>
        <taxon>Pseudomonadota</taxon>
        <taxon>Alphaproteobacteria</taxon>
        <taxon>Acetobacterales</taxon>
        <taxon>Acetobacteraceae</taxon>
        <taxon>Gluconacetobacter</taxon>
    </lineage>
</organism>
<name>A0A7W4IKD8_9PROT</name>
<evidence type="ECO:0000313" key="6">
    <source>
        <dbReference type="Proteomes" id="UP000561077"/>
    </source>
</evidence>
<evidence type="ECO:0000313" key="3">
    <source>
        <dbReference type="EMBL" id="MBB2164344.1"/>
    </source>
</evidence>
<dbReference type="Proteomes" id="UP000561077">
    <property type="component" value="Unassembled WGS sequence"/>
</dbReference>